<name>A0A8S5R675_9CAUD</name>
<protein>
    <submittedName>
        <fullName evidence="3">KilAC domain protein</fullName>
    </submittedName>
</protein>
<dbReference type="EMBL" id="BK015821">
    <property type="protein sequence ID" value="DAE26585.1"/>
    <property type="molecule type" value="Genomic_DNA"/>
</dbReference>
<sequence length="379" mass="44617">MKISLNNLVKLGDYEVKSLNVEGISYIGTTDIASLHKYKVKDVEKLISLCKDKFESKELIEVDKNTNLELKDRYLLSDSGYLKFLEILEDTRTKERYNYMCVNFFNKKVKEEPKQEIRIKDTITSLELLEQINIFRREEGNRTELGHNDLLKVIRDEFEEEISLGKISQSTYINSRGKEYPMFVLTLNQAKQVLMRESKYVRRAVILYLEKLEKRIIELENQLSSKDVLMLKVIKANTEISRAIAMNEYEIHYVQPLENNLKEEKDKVILKDLELKNQKHKVELYDTIADKDKTFTMSEVAKLINYIGVGRNILFEILRVNDILRWNNEPYQKYVDAGWFKIIVTEKADKVVPQTVVYQKGIEKICELLDELGYKKSVR</sequence>
<evidence type="ECO:0000313" key="3">
    <source>
        <dbReference type="EMBL" id="DAE26585.1"/>
    </source>
</evidence>
<feature type="domain" description="Antirepressor protein C-terminal" evidence="2">
    <location>
        <begin position="274"/>
        <end position="370"/>
    </location>
</feature>
<dbReference type="GO" id="GO:0003677">
    <property type="term" value="F:DNA binding"/>
    <property type="evidence" value="ECO:0007669"/>
    <property type="project" value="InterPro"/>
</dbReference>
<feature type="coiled-coil region" evidence="1">
    <location>
        <begin position="202"/>
        <end position="229"/>
    </location>
</feature>
<reference evidence="3" key="1">
    <citation type="journal article" date="2021" name="Proc. Natl. Acad. Sci. U.S.A.">
        <title>A Catalog of Tens of Thousands of Viruses from Human Metagenomes Reveals Hidden Associations with Chronic Diseases.</title>
        <authorList>
            <person name="Tisza M.J."/>
            <person name="Buck C.B."/>
        </authorList>
    </citation>
    <scope>NUCLEOTIDE SEQUENCE</scope>
    <source>
        <strain evidence="3">CtaCq7</strain>
    </source>
</reference>
<evidence type="ECO:0000259" key="2">
    <source>
        <dbReference type="Pfam" id="PF03374"/>
    </source>
</evidence>
<proteinExistence type="predicted"/>
<dbReference type="InterPro" id="IPR005039">
    <property type="entry name" value="Ant_C"/>
</dbReference>
<accession>A0A8S5R675</accession>
<keyword evidence="1" id="KW-0175">Coiled coil</keyword>
<evidence type="ECO:0000256" key="1">
    <source>
        <dbReference type="SAM" id="Coils"/>
    </source>
</evidence>
<dbReference type="Pfam" id="PF03374">
    <property type="entry name" value="ANT"/>
    <property type="match status" value="1"/>
</dbReference>
<organism evidence="3">
    <name type="scientific">Ackermannviridae sp. ctaCq7</name>
    <dbReference type="NCBI Taxonomy" id="2827294"/>
    <lineage>
        <taxon>Viruses</taxon>
        <taxon>Duplodnaviria</taxon>
        <taxon>Heunggongvirae</taxon>
        <taxon>Uroviricota</taxon>
        <taxon>Caudoviricetes</taxon>
        <taxon>Pantevenvirales</taxon>
        <taxon>Ackermannviridae</taxon>
    </lineage>
</organism>